<evidence type="ECO:0000313" key="4">
    <source>
        <dbReference type="Proteomes" id="UP001589870"/>
    </source>
</evidence>
<dbReference type="PANTHER" id="PTHR42831:SF3">
    <property type="entry name" value="1,2-PHENYLACETYL-COA EPOXIDASE, SUBUNIT D-RELATED"/>
    <property type="match status" value="1"/>
</dbReference>
<dbReference type="Gene3D" id="3.30.300.130">
    <property type="entry name" value="Fe-S cluster assembly (FSCA)"/>
    <property type="match status" value="1"/>
</dbReference>
<dbReference type="InterPro" id="IPR052339">
    <property type="entry name" value="Fe-S_Maturation_MIP18"/>
</dbReference>
<dbReference type="PANTHER" id="PTHR42831">
    <property type="entry name" value="FE-S PROTEIN MATURATION AUXILIARY FACTOR YITW"/>
    <property type="match status" value="1"/>
</dbReference>
<dbReference type="RefSeq" id="WP_394303986.1">
    <property type="nucleotide sequence ID" value="NZ_JBHMQT010000059.1"/>
</dbReference>
<keyword evidence="4" id="KW-1185">Reference proteome</keyword>
<accession>A0ABV6UCR3</accession>
<evidence type="ECO:0000259" key="2">
    <source>
        <dbReference type="Pfam" id="PF23451"/>
    </source>
</evidence>
<evidence type="ECO:0000313" key="3">
    <source>
        <dbReference type="EMBL" id="MFC0865985.1"/>
    </source>
</evidence>
<dbReference type="NCBIfam" id="TIGR02159">
    <property type="entry name" value="PA_CoA_Oxy4"/>
    <property type="match status" value="1"/>
</dbReference>
<dbReference type="InterPro" id="IPR011883">
    <property type="entry name" value="PaaD-like"/>
</dbReference>
<dbReference type="InterPro" id="IPR056572">
    <property type="entry name" value="Zn_ribbon_PaaD"/>
</dbReference>
<sequence>MIERVRAAVSEVRDPEIRVLSIQELGILREVRAGDDGRVVVTVTPTYLGCPAMDVIRAEIEAAARAAGCTEIEIVTCLTPPWTTDWLSETARAKLAAAGMAPPGPVGTPPSGRTLPLIPLSPGPRRCPRCGSADTTEIARAGSTACKALWRCDACRQPFDLMKEH</sequence>
<dbReference type="Proteomes" id="UP001589870">
    <property type="component" value="Unassembled WGS sequence"/>
</dbReference>
<protein>
    <submittedName>
        <fullName evidence="3">1,2-phenylacetyl-CoA epoxidase subunit PaaD</fullName>
    </submittedName>
</protein>
<organism evidence="3 4">
    <name type="scientific">Sphaerimonospora cavernae</name>
    <dbReference type="NCBI Taxonomy" id="1740611"/>
    <lineage>
        <taxon>Bacteria</taxon>
        <taxon>Bacillati</taxon>
        <taxon>Actinomycetota</taxon>
        <taxon>Actinomycetes</taxon>
        <taxon>Streptosporangiales</taxon>
        <taxon>Streptosporangiaceae</taxon>
        <taxon>Sphaerimonospora</taxon>
    </lineage>
</organism>
<proteinExistence type="predicted"/>
<name>A0ABV6UCR3_9ACTN</name>
<dbReference type="EMBL" id="JBHMQT010000059">
    <property type="protein sequence ID" value="MFC0865985.1"/>
    <property type="molecule type" value="Genomic_DNA"/>
</dbReference>
<feature type="domain" description="PaaD zinc beta ribbon" evidence="2">
    <location>
        <begin position="126"/>
        <end position="163"/>
    </location>
</feature>
<evidence type="ECO:0000259" key="1">
    <source>
        <dbReference type="Pfam" id="PF01883"/>
    </source>
</evidence>
<comment type="caution">
    <text evidence="3">The sequence shown here is derived from an EMBL/GenBank/DDBJ whole genome shotgun (WGS) entry which is preliminary data.</text>
</comment>
<dbReference type="SUPFAM" id="SSF117916">
    <property type="entry name" value="Fe-S cluster assembly (FSCA) domain-like"/>
    <property type="match status" value="1"/>
</dbReference>
<dbReference type="Pfam" id="PF01883">
    <property type="entry name" value="FeS_assembly_P"/>
    <property type="match status" value="1"/>
</dbReference>
<feature type="domain" description="MIP18 family-like" evidence="1">
    <location>
        <begin position="3"/>
        <end position="66"/>
    </location>
</feature>
<dbReference type="InterPro" id="IPR002744">
    <property type="entry name" value="MIP18-like"/>
</dbReference>
<dbReference type="Pfam" id="PF23451">
    <property type="entry name" value="Zn_ribbon_PaaD"/>
    <property type="match status" value="1"/>
</dbReference>
<reference evidence="3 4" key="1">
    <citation type="submission" date="2024-09" db="EMBL/GenBank/DDBJ databases">
        <authorList>
            <person name="Sun Q."/>
            <person name="Mori K."/>
        </authorList>
    </citation>
    <scope>NUCLEOTIDE SEQUENCE [LARGE SCALE GENOMIC DNA]</scope>
    <source>
        <strain evidence="3 4">TBRC 1851</strain>
    </source>
</reference>
<gene>
    <name evidence="3" type="primary">paaD</name>
    <name evidence="3" type="ORF">ACFHYQ_27165</name>
</gene>
<dbReference type="InterPro" id="IPR034904">
    <property type="entry name" value="FSCA_dom_sf"/>
</dbReference>